<feature type="region of interest" description="Disordered" evidence="7">
    <location>
        <begin position="202"/>
        <end position="277"/>
    </location>
</feature>
<evidence type="ECO:0000256" key="4">
    <source>
        <dbReference type="ARBA" id="ARBA00023163"/>
    </source>
</evidence>
<dbReference type="EMBL" id="BQKI01000071">
    <property type="protein sequence ID" value="GJN14711.1"/>
    <property type="molecule type" value="Genomic_DNA"/>
</dbReference>
<comment type="caution">
    <text evidence="9">The sequence shown here is derived from an EMBL/GenBank/DDBJ whole genome shotgun (WGS) entry which is preliminary data.</text>
</comment>
<dbReference type="InterPro" id="IPR038933">
    <property type="entry name" value="Ovate"/>
</dbReference>
<feature type="compositionally biased region" description="Basic and acidic residues" evidence="7">
    <location>
        <begin position="140"/>
        <end position="153"/>
    </location>
</feature>
<dbReference type="Pfam" id="PF04844">
    <property type="entry name" value="Ovate"/>
    <property type="match status" value="1"/>
</dbReference>
<reference evidence="9" key="1">
    <citation type="journal article" date="2018" name="DNA Res.">
        <title>Multiple hybrid de novo genome assembly of finger millet, an orphan allotetraploid crop.</title>
        <authorList>
            <person name="Hatakeyama M."/>
            <person name="Aluri S."/>
            <person name="Balachadran M.T."/>
            <person name="Sivarajan S.R."/>
            <person name="Patrignani A."/>
            <person name="Gruter S."/>
            <person name="Poveda L."/>
            <person name="Shimizu-Inatsugi R."/>
            <person name="Baeten J."/>
            <person name="Francoijs K.J."/>
            <person name="Nataraja K.N."/>
            <person name="Reddy Y.A.N."/>
            <person name="Phadnis S."/>
            <person name="Ravikumar R.L."/>
            <person name="Schlapbach R."/>
            <person name="Sreeman S.M."/>
            <person name="Shimizu K.K."/>
        </authorList>
    </citation>
    <scope>NUCLEOTIDE SEQUENCE</scope>
</reference>
<name>A0AAV5DWV6_ELECO</name>
<dbReference type="GO" id="GO:0005634">
    <property type="term" value="C:nucleus"/>
    <property type="evidence" value="ECO:0007669"/>
    <property type="project" value="UniProtKB-SubCell"/>
</dbReference>
<dbReference type="GO" id="GO:0045892">
    <property type="term" value="P:negative regulation of DNA-templated transcription"/>
    <property type="evidence" value="ECO:0007669"/>
    <property type="project" value="UniProtKB-UniRule"/>
</dbReference>
<dbReference type="PANTHER" id="PTHR33057">
    <property type="entry name" value="TRANSCRIPTION REPRESSOR OFP7-RELATED"/>
    <property type="match status" value="1"/>
</dbReference>
<keyword evidence="10" id="KW-1185">Reference proteome</keyword>
<reference evidence="9" key="2">
    <citation type="submission" date="2021-12" db="EMBL/GenBank/DDBJ databases">
        <title>Resequencing data analysis of finger millet.</title>
        <authorList>
            <person name="Hatakeyama M."/>
            <person name="Aluri S."/>
            <person name="Balachadran M.T."/>
            <person name="Sivarajan S.R."/>
            <person name="Poveda L."/>
            <person name="Shimizu-Inatsugi R."/>
            <person name="Schlapbach R."/>
            <person name="Sreeman S.M."/>
            <person name="Shimizu K.K."/>
        </authorList>
    </citation>
    <scope>NUCLEOTIDE SEQUENCE</scope>
</reference>
<keyword evidence="4 6" id="KW-0804">Transcription</keyword>
<feature type="compositionally biased region" description="Low complexity" evidence="7">
    <location>
        <begin position="254"/>
        <end position="267"/>
    </location>
</feature>
<evidence type="ECO:0000256" key="2">
    <source>
        <dbReference type="ARBA" id="ARBA00022491"/>
    </source>
</evidence>
<dbReference type="GO" id="GO:0003677">
    <property type="term" value="F:DNA binding"/>
    <property type="evidence" value="ECO:0007669"/>
    <property type="project" value="InterPro"/>
</dbReference>
<evidence type="ECO:0000256" key="1">
    <source>
        <dbReference type="ARBA" id="ARBA00004123"/>
    </source>
</evidence>
<dbReference type="InterPro" id="IPR025830">
    <property type="entry name" value="DNA_bnd_dom_ovate"/>
</dbReference>
<keyword evidence="2 6" id="KW-0678">Repressor</keyword>
<dbReference type="Proteomes" id="UP001054889">
    <property type="component" value="Unassembled WGS sequence"/>
</dbReference>
<feature type="region of interest" description="Disordered" evidence="7">
    <location>
        <begin position="29"/>
        <end position="168"/>
    </location>
</feature>
<evidence type="ECO:0000313" key="10">
    <source>
        <dbReference type="Proteomes" id="UP001054889"/>
    </source>
</evidence>
<sequence>MGRRKFRFSDMMPNSWFYKLRDMRRAGGRRSGGVVYQSSSSSSCLGAKGITQPAGTPRPVPVPMPHRSSYYFASSDRVLQPPPAPRAAAAEEEQQLETQAQSPARSYRRRHKVGPVGKQTGPEPAPVAHAPDATHRHRRDTCVRRGGDVDLGKQLKKPTAKKAPSSTKDVFTGKLIASETDIIFDLHADDDVTDRVLRPIATRPGPAAAKKKERHVVHHAATTPRPSSASEQGGKGNSGRRSPVSLGGRRLKTRANSPRLAAAAASPRCRKKAAPPPPLAESFAVVKASVDPRRDFRESMEEMIAEKGIRNAGDLEDLLACYLALNADEHHGLIVEVFEEIWASLAGVNP</sequence>
<comment type="subcellular location">
    <subcellularLocation>
        <location evidence="1 6">Nucleus</location>
    </subcellularLocation>
</comment>
<organism evidence="9 10">
    <name type="scientific">Eleusine coracana subsp. coracana</name>
    <dbReference type="NCBI Taxonomy" id="191504"/>
    <lineage>
        <taxon>Eukaryota</taxon>
        <taxon>Viridiplantae</taxon>
        <taxon>Streptophyta</taxon>
        <taxon>Embryophyta</taxon>
        <taxon>Tracheophyta</taxon>
        <taxon>Spermatophyta</taxon>
        <taxon>Magnoliopsida</taxon>
        <taxon>Liliopsida</taxon>
        <taxon>Poales</taxon>
        <taxon>Poaceae</taxon>
        <taxon>PACMAD clade</taxon>
        <taxon>Chloridoideae</taxon>
        <taxon>Cynodonteae</taxon>
        <taxon>Eleusininae</taxon>
        <taxon>Eleusine</taxon>
    </lineage>
</organism>
<dbReference type="Pfam" id="PF13724">
    <property type="entry name" value="DNA_binding_2"/>
    <property type="match status" value="1"/>
</dbReference>
<dbReference type="NCBIfam" id="TIGR01568">
    <property type="entry name" value="A_thal_3678"/>
    <property type="match status" value="1"/>
</dbReference>
<accession>A0AAV5DWV6</accession>
<evidence type="ECO:0000259" key="8">
    <source>
        <dbReference type="PROSITE" id="PS51754"/>
    </source>
</evidence>
<proteinExistence type="predicted"/>
<keyword evidence="5 6" id="KW-0539">Nucleus</keyword>
<evidence type="ECO:0000256" key="3">
    <source>
        <dbReference type="ARBA" id="ARBA00023015"/>
    </source>
</evidence>
<evidence type="ECO:0000256" key="7">
    <source>
        <dbReference type="SAM" id="MobiDB-lite"/>
    </source>
</evidence>
<dbReference type="InterPro" id="IPR006458">
    <property type="entry name" value="Ovate_C"/>
</dbReference>
<evidence type="ECO:0000256" key="5">
    <source>
        <dbReference type="ARBA" id="ARBA00023242"/>
    </source>
</evidence>
<evidence type="ECO:0000256" key="6">
    <source>
        <dbReference type="RuleBase" id="RU367028"/>
    </source>
</evidence>
<keyword evidence="3 6" id="KW-0805">Transcription regulation</keyword>
<feature type="domain" description="OVATE" evidence="8">
    <location>
        <begin position="285"/>
        <end position="344"/>
    </location>
</feature>
<dbReference type="PANTHER" id="PTHR33057:SF231">
    <property type="entry name" value="TRANSCRIPTION REPRESSOR"/>
    <property type="match status" value="1"/>
</dbReference>
<protein>
    <recommendedName>
        <fullName evidence="6">Transcription repressor</fullName>
    </recommendedName>
    <alternativeName>
        <fullName evidence="6">Ovate family protein</fullName>
    </alternativeName>
</protein>
<dbReference type="PROSITE" id="PS51754">
    <property type="entry name" value="OVATE"/>
    <property type="match status" value="1"/>
</dbReference>
<feature type="compositionally biased region" description="Basic residues" evidence="7">
    <location>
        <begin position="209"/>
        <end position="218"/>
    </location>
</feature>
<evidence type="ECO:0000313" key="9">
    <source>
        <dbReference type="EMBL" id="GJN14711.1"/>
    </source>
</evidence>
<comment type="function">
    <text evidence="6">Transcriptional repressor that regulates multiple aspects of plant growth and development.</text>
</comment>
<gene>
    <name evidence="9" type="primary">gb01566</name>
    <name evidence="9" type="ORF">PR202_gb01566</name>
</gene>
<dbReference type="AlphaFoldDB" id="A0AAV5DWV6"/>